<dbReference type="OrthoDB" id="431303at2759"/>
<name>A0A812KVR0_SYMPI</name>
<protein>
    <submittedName>
        <fullName evidence="2">Uncharacterized protein</fullName>
    </submittedName>
</protein>
<dbReference type="AlphaFoldDB" id="A0A812KVR0"/>
<sequence>MARQVLGFLDAGMHPAQAFQARATWPESADKFLLVFESLVFGYQYDDQFCSVIRNRKAADDVLSLPETRKFMDAVKVAYDKECGVEADAAVELPEEQVTAAAIADLESLCMSSAEAFLAEHPDHSRAATVSSGVAAAQRKVHGQVSLLIDKEEGLGKEIAATLASQVRRDVKSYVVIVLDCKSLCEAGSQARYRLPPTRPAQLQRLCKAFLEARAGTMLEGDVFVCLDAGKDSVEPALLKALGMQKGADVLRHMVIYSQESCEARLERTSKAALDLTERALLISTEGISFKVQARKFVPGTTRGNVIGPLSKTCWNDPLLTWTLCYKQKKAVYSAANLPLPGGSCDAEHAKDPPVKNDDRVPVFFHESTPLVAHELLHALQGKAILDFSPGSGAWAMAAIRARVPYTGVAMTETRKALLTKRLVSLTLEAMVDSNDDLYEAAYASELQQARAAVGAGVPVIQAGASAPAPQPAPPSRPTPAPTPTPAPSSSADEDGNAPTNTREELMKRLMGQ</sequence>
<dbReference type="EMBL" id="CAJNIZ010004736">
    <property type="protein sequence ID" value="CAE7235486.1"/>
    <property type="molecule type" value="Genomic_DNA"/>
</dbReference>
<comment type="caution">
    <text evidence="2">The sequence shown here is derived from an EMBL/GenBank/DDBJ whole genome shotgun (WGS) entry which is preliminary data.</text>
</comment>
<feature type="compositionally biased region" description="Pro residues" evidence="1">
    <location>
        <begin position="469"/>
        <end position="487"/>
    </location>
</feature>
<proteinExistence type="predicted"/>
<gene>
    <name evidence="2" type="ORF">SPIL2461_LOCUS3794</name>
</gene>
<evidence type="ECO:0000256" key="1">
    <source>
        <dbReference type="SAM" id="MobiDB-lite"/>
    </source>
</evidence>
<feature type="region of interest" description="Disordered" evidence="1">
    <location>
        <begin position="464"/>
        <end position="513"/>
    </location>
</feature>
<reference evidence="2" key="1">
    <citation type="submission" date="2021-02" db="EMBL/GenBank/DDBJ databases">
        <authorList>
            <person name="Dougan E. K."/>
            <person name="Rhodes N."/>
            <person name="Thang M."/>
            <person name="Chan C."/>
        </authorList>
    </citation>
    <scope>NUCLEOTIDE SEQUENCE</scope>
</reference>
<keyword evidence="3" id="KW-1185">Reference proteome</keyword>
<dbReference type="Proteomes" id="UP000649617">
    <property type="component" value="Unassembled WGS sequence"/>
</dbReference>
<feature type="compositionally biased region" description="Basic and acidic residues" evidence="1">
    <location>
        <begin position="502"/>
        <end position="513"/>
    </location>
</feature>
<evidence type="ECO:0000313" key="2">
    <source>
        <dbReference type="EMBL" id="CAE7235486.1"/>
    </source>
</evidence>
<organism evidence="2 3">
    <name type="scientific">Symbiodinium pilosum</name>
    <name type="common">Dinoflagellate</name>
    <dbReference type="NCBI Taxonomy" id="2952"/>
    <lineage>
        <taxon>Eukaryota</taxon>
        <taxon>Sar</taxon>
        <taxon>Alveolata</taxon>
        <taxon>Dinophyceae</taxon>
        <taxon>Suessiales</taxon>
        <taxon>Symbiodiniaceae</taxon>
        <taxon>Symbiodinium</taxon>
    </lineage>
</organism>
<evidence type="ECO:0000313" key="3">
    <source>
        <dbReference type="Proteomes" id="UP000649617"/>
    </source>
</evidence>
<accession>A0A812KVR0</accession>